<evidence type="ECO:0000256" key="2">
    <source>
        <dbReference type="SAM" id="MobiDB-lite"/>
    </source>
</evidence>
<organism evidence="3 4">
    <name type="scientific">Aspergillus pseudoustus</name>
    <dbReference type="NCBI Taxonomy" id="1810923"/>
    <lineage>
        <taxon>Eukaryota</taxon>
        <taxon>Fungi</taxon>
        <taxon>Dikarya</taxon>
        <taxon>Ascomycota</taxon>
        <taxon>Pezizomycotina</taxon>
        <taxon>Eurotiomycetes</taxon>
        <taxon>Eurotiomycetidae</taxon>
        <taxon>Eurotiales</taxon>
        <taxon>Aspergillaceae</taxon>
        <taxon>Aspergillus</taxon>
        <taxon>Aspergillus subgen. Nidulantes</taxon>
    </lineage>
</organism>
<evidence type="ECO:0000313" key="4">
    <source>
        <dbReference type="Proteomes" id="UP001610446"/>
    </source>
</evidence>
<protein>
    <submittedName>
        <fullName evidence="3">Uncharacterized protein</fullName>
    </submittedName>
</protein>
<dbReference type="Proteomes" id="UP001610446">
    <property type="component" value="Unassembled WGS sequence"/>
</dbReference>
<dbReference type="InterPro" id="IPR053221">
    <property type="entry name" value="Burnettramic_acid_biosynth"/>
</dbReference>
<name>A0ABR4JGJ8_9EURO</name>
<dbReference type="EMBL" id="JBFXLU010000137">
    <property type="protein sequence ID" value="KAL2839105.1"/>
    <property type="molecule type" value="Genomic_DNA"/>
</dbReference>
<keyword evidence="1" id="KW-0175">Coiled coil</keyword>
<gene>
    <name evidence="3" type="ORF">BJY01DRAFT_250645</name>
</gene>
<comment type="caution">
    <text evidence="3">The sequence shown here is derived from an EMBL/GenBank/DDBJ whole genome shotgun (WGS) entry which is preliminary data.</text>
</comment>
<sequence length="376" mass="42974">MFDTSIAQDPSHILAAPRTSTQSQSQSPLEPMLLKPIVIPQVSRSARSEIMIPFLRAYSPALSACKITEPDFLAFLDGLNEAWIANPVLQATSIAGSVMGMIHPVEIPGMVIETVSEAASEGSSYLRTRRYLKKVNESMFEPRGLRVKICGFKDMLGVVGVTETWVRGCLELRKRKTGNGRGECDRDDDDVTLEELENLLEAAEETDVERSHPRLQMLQALEGYVAPLERVGLPVNMEKPNMLRRWNASFAAKEEQKRTAGMEKKYDEMRKRRAEKYREAINEVLRKNREIERLDEKITKAQASRAHSDKETAKKIERLTAEIDKIERRKQERVRQKLESANENREKLEQKEWEDTRKIKWLLITSIERKAPVSGV</sequence>
<dbReference type="PANTHER" id="PTHR38887:SF1">
    <property type="entry name" value="RAS MODIFICATION PROTEIN ERF4"/>
    <property type="match status" value="1"/>
</dbReference>
<feature type="region of interest" description="Disordered" evidence="2">
    <location>
        <begin position="1"/>
        <end position="28"/>
    </location>
</feature>
<reference evidence="3 4" key="1">
    <citation type="submission" date="2024-07" db="EMBL/GenBank/DDBJ databases">
        <title>Section-level genome sequencing and comparative genomics of Aspergillus sections Usti and Cavernicolus.</title>
        <authorList>
            <consortium name="Lawrence Berkeley National Laboratory"/>
            <person name="Nybo J.L."/>
            <person name="Vesth T.C."/>
            <person name="Theobald S."/>
            <person name="Frisvad J.C."/>
            <person name="Larsen T.O."/>
            <person name="Kjaerboelling I."/>
            <person name="Rothschild-Mancinelli K."/>
            <person name="Lyhne E.K."/>
            <person name="Kogle M.E."/>
            <person name="Barry K."/>
            <person name="Clum A."/>
            <person name="Na H."/>
            <person name="Ledsgaard L."/>
            <person name="Lin J."/>
            <person name="Lipzen A."/>
            <person name="Kuo A."/>
            <person name="Riley R."/>
            <person name="Mondo S."/>
            <person name="Labutti K."/>
            <person name="Haridas S."/>
            <person name="Pangalinan J."/>
            <person name="Salamov A.A."/>
            <person name="Simmons B.A."/>
            <person name="Magnuson J.K."/>
            <person name="Chen J."/>
            <person name="Drula E."/>
            <person name="Henrissat B."/>
            <person name="Wiebenga A."/>
            <person name="Lubbers R.J."/>
            <person name="Gomes A.C."/>
            <person name="Makela M.R."/>
            <person name="Stajich J."/>
            <person name="Grigoriev I.V."/>
            <person name="Mortensen U.H."/>
            <person name="De Vries R.P."/>
            <person name="Baker S.E."/>
            <person name="Andersen M.R."/>
        </authorList>
    </citation>
    <scope>NUCLEOTIDE SEQUENCE [LARGE SCALE GENOMIC DNA]</scope>
    <source>
        <strain evidence="3 4">CBS 123904</strain>
    </source>
</reference>
<feature type="coiled-coil region" evidence="1">
    <location>
        <begin position="252"/>
        <end position="358"/>
    </location>
</feature>
<keyword evidence="4" id="KW-1185">Reference proteome</keyword>
<accession>A0ABR4JGJ8</accession>
<evidence type="ECO:0000256" key="1">
    <source>
        <dbReference type="SAM" id="Coils"/>
    </source>
</evidence>
<evidence type="ECO:0000313" key="3">
    <source>
        <dbReference type="EMBL" id="KAL2839105.1"/>
    </source>
</evidence>
<proteinExistence type="predicted"/>
<dbReference type="PANTHER" id="PTHR38887">
    <property type="entry name" value="CHROMOSOME 21, WHOLE GENOME SHOTGUN SEQUENCE"/>
    <property type="match status" value="1"/>
</dbReference>